<evidence type="ECO:0000313" key="1">
    <source>
        <dbReference type="EMBL" id="GJE08479.1"/>
    </source>
</evidence>
<keyword evidence="2" id="KW-1185">Reference proteome</keyword>
<comment type="caution">
    <text evidence="1">The sequence shown here is derived from an EMBL/GenBank/DDBJ whole genome shotgun (WGS) entry which is preliminary data.</text>
</comment>
<proteinExistence type="predicted"/>
<accession>A0ABQ4T0Z5</accession>
<dbReference type="Proteomes" id="UP001055102">
    <property type="component" value="Unassembled WGS sequence"/>
</dbReference>
<dbReference type="RefSeq" id="WP_238278189.1">
    <property type="nucleotide sequence ID" value="NZ_BPQR01000080.1"/>
</dbReference>
<organism evidence="1 2">
    <name type="scientific">Methylobacterium jeotgali</name>
    <dbReference type="NCBI Taxonomy" id="381630"/>
    <lineage>
        <taxon>Bacteria</taxon>
        <taxon>Pseudomonadati</taxon>
        <taxon>Pseudomonadota</taxon>
        <taxon>Alphaproteobacteria</taxon>
        <taxon>Hyphomicrobiales</taxon>
        <taxon>Methylobacteriaceae</taxon>
        <taxon>Methylobacterium</taxon>
    </lineage>
</organism>
<gene>
    <name evidence="1" type="ORF">AOPFMNJM_3816</name>
</gene>
<sequence>MLTKNKSIQGDDSATTLVPEILGWLAGEEDRLLAFLQATGLGPSDLRRAAGEPGFSAAVLDFVMGDEAGLVACARTIGVKPEAIAAEWRRHAPPDPDSFA</sequence>
<reference evidence="1" key="1">
    <citation type="journal article" date="2021" name="Front. Microbiol.">
        <title>Comprehensive Comparative Genomics and Phenotyping of Methylobacterium Species.</title>
        <authorList>
            <person name="Alessa O."/>
            <person name="Ogura Y."/>
            <person name="Fujitani Y."/>
            <person name="Takami H."/>
            <person name="Hayashi T."/>
            <person name="Sahin N."/>
            <person name="Tani A."/>
        </authorList>
    </citation>
    <scope>NUCLEOTIDE SEQUENCE</scope>
    <source>
        <strain evidence="1">LMG 23639</strain>
    </source>
</reference>
<reference evidence="1" key="2">
    <citation type="submission" date="2021-08" db="EMBL/GenBank/DDBJ databases">
        <authorList>
            <person name="Tani A."/>
            <person name="Ola A."/>
            <person name="Ogura Y."/>
            <person name="Katsura K."/>
            <person name="Hayashi T."/>
        </authorList>
    </citation>
    <scope>NUCLEOTIDE SEQUENCE</scope>
    <source>
        <strain evidence="1">LMG 23639</strain>
    </source>
</reference>
<evidence type="ECO:0000313" key="2">
    <source>
        <dbReference type="Proteomes" id="UP001055102"/>
    </source>
</evidence>
<dbReference type="Pfam" id="PF12096">
    <property type="entry name" value="DUF3572"/>
    <property type="match status" value="1"/>
</dbReference>
<protein>
    <recommendedName>
        <fullName evidence="3">DUF3572 domain-containing protein</fullName>
    </recommendedName>
</protein>
<name>A0ABQ4T0Z5_9HYPH</name>
<evidence type="ECO:0008006" key="3">
    <source>
        <dbReference type="Google" id="ProtNLM"/>
    </source>
</evidence>
<dbReference type="EMBL" id="BPQR01000080">
    <property type="protein sequence ID" value="GJE08479.1"/>
    <property type="molecule type" value="Genomic_DNA"/>
</dbReference>
<dbReference type="InterPro" id="IPR021955">
    <property type="entry name" value="DUF3572"/>
</dbReference>